<evidence type="ECO:0000256" key="2">
    <source>
        <dbReference type="ARBA" id="ARBA00022525"/>
    </source>
</evidence>
<comment type="subcellular location">
    <subcellularLocation>
        <location evidence="1">Secreted</location>
    </subcellularLocation>
</comment>
<keyword evidence="2" id="KW-0964">Secreted</keyword>
<protein>
    <submittedName>
        <fullName evidence="6">O2_Vc6.22 prepropeptide</fullName>
    </submittedName>
</protein>
<evidence type="ECO:0000256" key="4">
    <source>
        <dbReference type="ARBA" id="ARBA00022729"/>
    </source>
</evidence>
<reference evidence="6" key="1">
    <citation type="journal article" date="2014" name="PLoS ONE">
        <title>Diversity of conotoxin gene superfamilies in the venomous snail, Conus victoriae.</title>
        <authorList>
            <person name="Robinson S.D."/>
            <person name="Safavi-Hemami H."/>
            <person name="McIntosh L.D."/>
            <person name="Purcell A.W."/>
            <person name="Norton R.S."/>
            <person name="Papenfuss A.T."/>
        </authorList>
    </citation>
    <scope>NUCLEOTIDE SEQUENCE</scope>
    <source>
        <tissue evidence="6">Venom gland</tissue>
    </source>
</reference>
<sequence>MEKLTILLFVAVVLMSTQALPQGGGEKRPRENIRFLSKRKSNAERWREGNCTPWLATCTNAPQCCTGVCYKRAYCALWE</sequence>
<evidence type="ECO:0000256" key="3">
    <source>
        <dbReference type="ARBA" id="ARBA00022656"/>
    </source>
</evidence>
<dbReference type="Pfam" id="PF02950">
    <property type="entry name" value="Conotoxin"/>
    <property type="match status" value="1"/>
</dbReference>
<evidence type="ECO:0000313" key="6">
    <source>
        <dbReference type="EMBL" id="JAB84652.1"/>
    </source>
</evidence>
<accession>W4VS97</accession>
<keyword evidence="3" id="KW-0800">Toxin</keyword>
<name>W4VS97_CONVC</name>
<dbReference type="GO" id="GO:0005576">
    <property type="term" value="C:extracellular region"/>
    <property type="evidence" value="ECO:0007669"/>
    <property type="project" value="UniProtKB-SubCell"/>
</dbReference>
<feature type="chain" id="PRO_5004851013" evidence="5">
    <location>
        <begin position="20"/>
        <end position="79"/>
    </location>
</feature>
<keyword evidence="4 5" id="KW-0732">Signal</keyword>
<evidence type="ECO:0000256" key="5">
    <source>
        <dbReference type="SAM" id="SignalP"/>
    </source>
</evidence>
<dbReference type="GO" id="GO:0008200">
    <property type="term" value="F:ion channel inhibitor activity"/>
    <property type="evidence" value="ECO:0007669"/>
    <property type="project" value="InterPro"/>
</dbReference>
<dbReference type="AlphaFoldDB" id="W4VS97"/>
<dbReference type="EMBL" id="GAIH01000065">
    <property type="protein sequence ID" value="JAB84652.1"/>
    <property type="molecule type" value="mRNA"/>
</dbReference>
<organism evidence="6">
    <name type="scientific">Conus victoriae</name>
    <name type="common">Queen Victoria cone</name>
    <dbReference type="NCBI Taxonomy" id="319920"/>
    <lineage>
        <taxon>Eukaryota</taxon>
        <taxon>Metazoa</taxon>
        <taxon>Spiralia</taxon>
        <taxon>Lophotrochozoa</taxon>
        <taxon>Mollusca</taxon>
        <taxon>Gastropoda</taxon>
        <taxon>Caenogastropoda</taxon>
        <taxon>Neogastropoda</taxon>
        <taxon>Conoidea</taxon>
        <taxon>Conidae</taxon>
        <taxon>Conus</taxon>
        <taxon>Cylinder</taxon>
    </lineage>
</organism>
<proteinExistence type="evidence at transcript level"/>
<dbReference type="InterPro" id="IPR004214">
    <property type="entry name" value="Conotoxin"/>
</dbReference>
<evidence type="ECO:0000256" key="1">
    <source>
        <dbReference type="ARBA" id="ARBA00004613"/>
    </source>
</evidence>
<feature type="signal peptide" evidence="5">
    <location>
        <begin position="1"/>
        <end position="19"/>
    </location>
</feature>
<dbReference type="GO" id="GO:0090729">
    <property type="term" value="F:toxin activity"/>
    <property type="evidence" value="ECO:0007669"/>
    <property type="project" value="UniProtKB-KW"/>
</dbReference>
<reference evidence="6" key="2">
    <citation type="submission" date="2015-04" db="EMBL/GenBank/DDBJ databases">
        <authorList>
            <person name="Robinson S.D."/>
            <person name="Li Q."/>
            <person name="Bandyopadhyay P.K."/>
            <person name="Gajewiak J."/>
            <person name="Yandell M."/>
            <person name="Papenfuss A.T."/>
            <person name="Purcell A.W."/>
            <person name="Olivera B.M."/>
            <person name="Norton R.S."/>
            <person name="Safavi-Hemami H."/>
        </authorList>
    </citation>
    <scope>NUCLEOTIDE SEQUENCE</scope>
    <source>
        <tissue evidence="6">Venom gland</tissue>
    </source>
</reference>